<name>A0AAJ1RZ90_9MYCO</name>
<accession>A0AAJ1RZ90</accession>
<protein>
    <recommendedName>
        <fullName evidence="4">Secreted protein</fullName>
    </recommendedName>
</protein>
<feature type="chain" id="PRO_5042520862" description="Secreted protein" evidence="1">
    <location>
        <begin position="31"/>
        <end position="173"/>
    </location>
</feature>
<keyword evidence="1" id="KW-0732">Signal</keyword>
<evidence type="ECO:0000256" key="1">
    <source>
        <dbReference type="SAM" id="SignalP"/>
    </source>
</evidence>
<evidence type="ECO:0008006" key="4">
    <source>
        <dbReference type="Google" id="ProtNLM"/>
    </source>
</evidence>
<dbReference type="AlphaFoldDB" id="A0AAJ1RZ90"/>
<comment type="caution">
    <text evidence="2">The sequence shown here is derived from an EMBL/GenBank/DDBJ whole genome shotgun (WGS) entry which is preliminary data.</text>
</comment>
<reference evidence="2" key="1">
    <citation type="submission" date="2023-06" db="EMBL/GenBank/DDBJ databases">
        <title>Identification of two novel mycobacterium reveal diversities and complexities of Mycobacterium gordonae clade.</title>
        <authorList>
            <person name="Matsumoto Y."/>
            <person name="Nakamura S."/>
            <person name="Motooka D."/>
            <person name="Fukushima K."/>
        </authorList>
    </citation>
    <scope>NUCLEOTIDE SEQUENCE</scope>
    <source>
        <strain evidence="2">TY812</strain>
    </source>
</reference>
<evidence type="ECO:0000313" key="2">
    <source>
        <dbReference type="EMBL" id="MDP7734293.1"/>
    </source>
</evidence>
<sequence>MFSMSVFGKTGLAAVAAIGVPLCVAPVAHAGEVASWNGEYLVVLEANAKSGTSVAASQPEFAHRSTVSFTSNCAAGVCVAAVDNPPVPKNESMPRTIEFTWNGSQWVREMTWKWDCLLPDGTIEYAPAKSITVYTPGQYGILTGVFHTDIASGTCAGNVDMPVSAKPVSGPVT</sequence>
<gene>
    <name evidence="2" type="ORF">QXL92_05970</name>
</gene>
<dbReference type="EMBL" id="JAUFSA010000001">
    <property type="protein sequence ID" value="MDP7734293.1"/>
    <property type="molecule type" value="Genomic_DNA"/>
</dbReference>
<proteinExistence type="predicted"/>
<dbReference type="Proteomes" id="UP001229081">
    <property type="component" value="Unassembled WGS sequence"/>
</dbReference>
<organism evidence="2 3">
    <name type="scientific">Mycobacterium paragordonae</name>
    <dbReference type="NCBI Taxonomy" id="1389713"/>
    <lineage>
        <taxon>Bacteria</taxon>
        <taxon>Bacillati</taxon>
        <taxon>Actinomycetota</taxon>
        <taxon>Actinomycetes</taxon>
        <taxon>Mycobacteriales</taxon>
        <taxon>Mycobacteriaceae</taxon>
        <taxon>Mycobacterium</taxon>
    </lineage>
</organism>
<evidence type="ECO:0000313" key="3">
    <source>
        <dbReference type="Proteomes" id="UP001229081"/>
    </source>
</evidence>
<feature type="signal peptide" evidence="1">
    <location>
        <begin position="1"/>
        <end position="30"/>
    </location>
</feature>